<organism evidence="8 9">
    <name type="scientific">Blepharisma stoltei</name>
    <dbReference type="NCBI Taxonomy" id="1481888"/>
    <lineage>
        <taxon>Eukaryota</taxon>
        <taxon>Sar</taxon>
        <taxon>Alveolata</taxon>
        <taxon>Ciliophora</taxon>
        <taxon>Postciliodesmatophora</taxon>
        <taxon>Heterotrichea</taxon>
        <taxon>Heterotrichida</taxon>
        <taxon>Blepharismidae</taxon>
        <taxon>Blepharisma</taxon>
    </lineage>
</organism>
<reference evidence="8" key="1">
    <citation type="submission" date="2021-09" db="EMBL/GenBank/DDBJ databases">
        <authorList>
            <consortium name="AG Swart"/>
            <person name="Singh M."/>
            <person name="Singh A."/>
            <person name="Seah K."/>
            <person name="Emmerich C."/>
        </authorList>
    </citation>
    <scope>NUCLEOTIDE SEQUENCE</scope>
    <source>
        <strain evidence="8">ATCC30299</strain>
    </source>
</reference>
<evidence type="ECO:0000313" key="8">
    <source>
        <dbReference type="EMBL" id="CAG9334888.1"/>
    </source>
</evidence>
<proteinExistence type="inferred from homology"/>
<dbReference type="PANTHER" id="PTHR12822">
    <property type="entry name" value="PROTEIN YIPF"/>
    <property type="match status" value="1"/>
</dbReference>
<protein>
    <recommendedName>
        <fullName evidence="6">Protein YIPF</fullName>
    </recommendedName>
</protein>
<dbReference type="GO" id="GO:0031267">
    <property type="term" value="F:small GTPase binding"/>
    <property type="evidence" value="ECO:0007669"/>
    <property type="project" value="InterPro"/>
</dbReference>
<dbReference type="EMBL" id="CAJZBQ010000060">
    <property type="protein sequence ID" value="CAG9334888.1"/>
    <property type="molecule type" value="Genomic_DNA"/>
</dbReference>
<evidence type="ECO:0000256" key="1">
    <source>
        <dbReference type="ARBA" id="ARBA00004141"/>
    </source>
</evidence>
<keyword evidence="3 6" id="KW-0812">Transmembrane</keyword>
<comment type="subcellular location">
    <subcellularLocation>
        <location evidence="6">Golgi apparatus membrane</location>
        <topology evidence="6">Multi-pass membrane protein</topology>
    </subcellularLocation>
    <subcellularLocation>
        <location evidence="1">Membrane</location>
        <topology evidence="1">Multi-pass membrane protein</topology>
    </subcellularLocation>
</comment>
<feature type="transmembrane region" description="Helical" evidence="6">
    <location>
        <begin position="131"/>
        <end position="153"/>
    </location>
</feature>
<evidence type="ECO:0000259" key="7">
    <source>
        <dbReference type="Pfam" id="PF04893"/>
    </source>
</evidence>
<sequence>MKEWADIESDINSYGQISLDHEPSETTNLKTDDKDELQKFEDIVEAYGEYSSKFWELGFYKAYFDIDTQTAIQRIKKVFHPFSKGQFFEEGAPDLYTPFWTVTTLIFILAAASNFGFFIAHGNGDSNAPRLLCAGTYIYMQAAVIPFTLYTILKGAGSKLSLLEITSLYGYSLIPFVPACVLCIYPNSLLRWTAMGLAAFWSGFLMMSNLWENIKSVMESKKYLVALLMLSGHILIVLLSNLYFFNE</sequence>
<dbReference type="InterPro" id="IPR039765">
    <property type="entry name" value="Yip5/YIPF1/YIPF2"/>
</dbReference>
<accession>A0AAU9KNG3</accession>
<dbReference type="PANTHER" id="PTHR12822:SF2">
    <property type="entry name" value="PROTEIN YIPF"/>
    <property type="match status" value="1"/>
</dbReference>
<dbReference type="InterPro" id="IPR006977">
    <property type="entry name" value="Yip1_dom"/>
</dbReference>
<evidence type="ECO:0000256" key="6">
    <source>
        <dbReference type="RuleBase" id="RU361264"/>
    </source>
</evidence>
<dbReference type="GO" id="GO:0016192">
    <property type="term" value="P:vesicle-mediated transport"/>
    <property type="evidence" value="ECO:0007669"/>
    <property type="project" value="InterPro"/>
</dbReference>
<evidence type="ECO:0000256" key="5">
    <source>
        <dbReference type="ARBA" id="ARBA00023136"/>
    </source>
</evidence>
<dbReference type="Proteomes" id="UP001162131">
    <property type="component" value="Unassembled WGS sequence"/>
</dbReference>
<evidence type="ECO:0000256" key="4">
    <source>
        <dbReference type="ARBA" id="ARBA00022989"/>
    </source>
</evidence>
<evidence type="ECO:0000256" key="2">
    <source>
        <dbReference type="ARBA" id="ARBA00010596"/>
    </source>
</evidence>
<keyword evidence="9" id="KW-1185">Reference proteome</keyword>
<dbReference type="Pfam" id="PF04893">
    <property type="entry name" value="Yip1"/>
    <property type="match status" value="1"/>
</dbReference>
<feature type="transmembrane region" description="Helical" evidence="6">
    <location>
        <begin position="165"/>
        <end position="185"/>
    </location>
</feature>
<comment type="similarity">
    <text evidence="2 6">Belongs to the YIP1 family.</text>
</comment>
<dbReference type="AlphaFoldDB" id="A0AAU9KNG3"/>
<comment type="caution">
    <text evidence="8">The sequence shown here is derived from an EMBL/GenBank/DDBJ whole genome shotgun (WGS) entry which is preliminary data.</text>
</comment>
<feature type="transmembrane region" description="Helical" evidence="6">
    <location>
        <begin position="99"/>
        <end position="119"/>
    </location>
</feature>
<keyword evidence="5 6" id="KW-0472">Membrane</keyword>
<evidence type="ECO:0000313" key="9">
    <source>
        <dbReference type="Proteomes" id="UP001162131"/>
    </source>
</evidence>
<evidence type="ECO:0000256" key="3">
    <source>
        <dbReference type="ARBA" id="ARBA00022692"/>
    </source>
</evidence>
<keyword evidence="4 6" id="KW-1133">Transmembrane helix</keyword>
<feature type="domain" description="Yip1" evidence="7">
    <location>
        <begin position="85"/>
        <end position="238"/>
    </location>
</feature>
<dbReference type="GO" id="GO:0000139">
    <property type="term" value="C:Golgi membrane"/>
    <property type="evidence" value="ECO:0007669"/>
    <property type="project" value="UniProtKB-SubCell"/>
</dbReference>
<comment type="caution">
    <text evidence="6">Lacks conserved residue(s) required for the propagation of feature annotation.</text>
</comment>
<feature type="transmembrane region" description="Helical" evidence="6">
    <location>
        <begin position="223"/>
        <end position="245"/>
    </location>
</feature>
<name>A0AAU9KNG3_9CILI</name>
<gene>
    <name evidence="8" type="ORF">BSTOLATCC_MIC62473</name>
</gene>